<sequence length="416" mass="48826">MAEMRKRYQLSEDEPGPSHRVTGGLTSEQFLFSGELPLKTLEIKASFDRMRRFLADRLQAMKNLQELRLVVLPRALGDEPEDTVPFWKITHESLPSMVWELYATTNRYEMKLPALKKLRLEISNDCDLDVVMNHSNQLVELTVWFYFDRAMEQTFTLPFPKLKKLVAKHYAKRNSSPEPNTRVDDMSAERFVRSAPMLEDVYLDANKVTFRLFRAFCLFGADTLKRLTVRDVIFQRELFLLIVELKNLEFLKLENCILEEGSRLRKVDFPRLQHLELIASGTCFRLDASFAHIRRFKYTLDTQLSRLCRNMIMLEDLEVKLRTSAPVAEHIREHFHSLPALTNLRTLRINGMRTNTRPWAFCKPMPMVEHLILRKSHLLRCNFKDIRQLFPNLKVLELDGTCIAYKQLPTGVKPMY</sequence>
<feature type="region of interest" description="Disordered" evidence="1">
    <location>
        <begin position="1"/>
        <end position="22"/>
    </location>
</feature>
<dbReference type="VEuPathDB" id="VectorBase:AMIN009316"/>
<dbReference type="Proteomes" id="UP000075920">
    <property type="component" value="Unassembled WGS sequence"/>
</dbReference>
<dbReference type="InterPro" id="IPR032675">
    <property type="entry name" value="LRR_dom_sf"/>
</dbReference>
<proteinExistence type="predicted"/>
<dbReference type="Gene3D" id="3.80.10.10">
    <property type="entry name" value="Ribonuclease Inhibitor"/>
    <property type="match status" value="1"/>
</dbReference>
<dbReference type="EnsemblMetazoa" id="AMIN009316-RA">
    <property type="protein sequence ID" value="AMIN009316-PA"/>
    <property type="gene ID" value="AMIN009316"/>
</dbReference>
<evidence type="ECO:0000256" key="1">
    <source>
        <dbReference type="SAM" id="MobiDB-lite"/>
    </source>
</evidence>
<name>A0A182WG18_9DIPT</name>
<organism evidence="2 3">
    <name type="scientific">Anopheles minimus</name>
    <dbReference type="NCBI Taxonomy" id="112268"/>
    <lineage>
        <taxon>Eukaryota</taxon>
        <taxon>Metazoa</taxon>
        <taxon>Ecdysozoa</taxon>
        <taxon>Arthropoda</taxon>
        <taxon>Hexapoda</taxon>
        <taxon>Insecta</taxon>
        <taxon>Pterygota</taxon>
        <taxon>Neoptera</taxon>
        <taxon>Endopterygota</taxon>
        <taxon>Diptera</taxon>
        <taxon>Nematocera</taxon>
        <taxon>Culicoidea</taxon>
        <taxon>Culicidae</taxon>
        <taxon>Anophelinae</taxon>
        <taxon>Anopheles</taxon>
    </lineage>
</organism>
<dbReference type="AlphaFoldDB" id="A0A182WG18"/>
<evidence type="ECO:0000313" key="2">
    <source>
        <dbReference type="EnsemblMetazoa" id="AMIN009316-PA"/>
    </source>
</evidence>
<reference evidence="2" key="2">
    <citation type="submission" date="2020-05" db="UniProtKB">
        <authorList>
            <consortium name="EnsemblMetazoa"/>
        </authorList>
    </citation>
    <scope>IDENTIFICATION</scope>
    <source>
        <strain evidence="2">MINIMUS1</strain>
    </source>
</reference>
<accession>A0A182WG18</accession>
<feature type="compositionally biased region" description="Basic and acidic residues" evidence="1">
    <location>
        <begin position="1"/>
        <end position="10"/>
    </location>
</feature>
<dbReference type="SUPFAM" id="SSF52047">
    <property type="entry name" value="RNI-like"/>
    <property type="match status" value="1"/>
</dbReference>
<reference evidence="3" key="1">
    <citation type="submission" date="2013-03" db="EMBL/GenBank/DDBJ databases">
        <title>The Genome Sequence of Anopheles minimus MINIMUS1.</title>
        <authorList>
            <consortium name="The Broad Institute Genomics Platform"/>
            <person name="Neafsey D.E."/>
            <person name="Walton C."/>
            <person name="Walker B."/>
            <person name="Young S.K."/>
            <person name="Zeng Q."/>
            <person name="Gargeya S."/>
            <person name="Fitzgerald M."/>
            <person name="Haas B."/>
            <person name="Abouelleil A."/>
            <person name="Allen A.W."/>
            <person name="Alvarado L."/>
            <person name="Arachchi H.M."/>
            <person name="Berlin A.M."/>
            <person name="Chapman S.B."/>
            <person name="Gainer-Dewar J."/>
            <person name="Goldberg J."/>
            <person name="Griggs A."/>
            <person name="Gujja S."/>
            <person name="Hansen M."/>
            <person name="Howarth C."/>
            <person name="Imamovic A."/>
            <person name="Ireland A."/>
            <person name="Larimer J."/>
            <person name="McCowan C."/>
            <person name="Murphy C."/>
            <person name="Pearson M."/>
            <person name="Poon T.W."/>
            <person name="Priest M."/>
            <person name="Roberts A."/>
            <person name="Saif S."/>
            <person name="Shea T."/>
            <person name="Sisk P."/>
            <person name="Sykes S."/>
            <person name="Wortman J."/>
            <person name="Nusbaum C."/>
            <person name="Birren B."/>
        </authorList>
    </citation>
    <scope>NUCLEOTIDE SEQUENCE [LARGE SCALE GENOMIC DNA]</scope>
    <source>
        <strain evidence="3">MINIMUS1</strain>
    </source>
</reference>
<protein>
    <submittedName>
        <fullName evidence="2">Uncharacterized protein</fullName>
    </submittedName>
</protein>
<keyword evidence="3" id="KW-1185">Reference proteome</keyword>
<evidence type="ECO:0000313" key="3">
    <source>
        <dbReference type="Proteomes" id="UP000075920"/>
    </source>
</evidence>